<dbReference type="EMBL" id="JAMZMK010007421">
    <property type="protein sequence ID" value="KAI7744890.1"/>
    <property type="molecule type" value="Genomic_DNA"/>
</dbReference>
<dbReference type="AlphaFoldDB" id="A0AAD5CQB4"/>
<protein>
    <submittedName>
        <fullName evidence="2">Uncharacterized protein</fullName>
    </submittedName>
</protein>
<dbReference type="Pfam" id="PF00118">
    <property type="entry name" value="Cpn60_TCP1"/>
    <property type="match status" value="1"/>
</dbReference>
<keyword evidence="3" id="KW-1185">Reference proteome</keyword>
<feature type="non-terminal residue" evidence="2">
    <location>
        <position position="446"/>
    </location>
</feature>
<gene>
    <name evidence="2" type="ORF">M8C21_021127</name>
</gene>
<dbReference type="SUPFAM" id="SSF52029">
    <property type="entry name" value="GroEL apical domain-like"/>
    <property type="match status" value="1"/>
</dbReference>
<sequence>MADNDNMCCQCEMRVSEYCKDCANIDIAQDDAALNCIADRFDGRSLQAVSVRLASSRSDEDEGEDSAKNFFSPYSLDTSDIDSSSVSTRHEFNSFMSVGSSPSDSPSRIQMTANRIRSCVHSDDQGTPRSSNDGSFDPEHMAVLKSHEQGIYDDFSIFNERCEKSRKPLDFETNDRIWYPPPPDDENSDADNNFFSYAGDDDDDEIGNSNGEFSASESLMTDSPRKDKLNEEHQEPLKTVVQGHFRALVSQLLQSEFNSTEKWLDIITSLAWQAANYVKPDTSRGGSMDPGDYVKIKCVATGSPNESIFVKGVVCTKNIKHKRMTSQYKNARLLMLGGALEYDRSHDQLSSIETLLQKEMDHLKMIVSRIEAHRPNVLLVEKSVASYAQEYLLAKEISLVSNIKRSLLERVSRCTGAPITPSITHISTARLGQCELFRLEKVSEEH</sequence>
<comment type="caution">
    <text evidence="2">The sequence shown here is derived from an EMBL/GenBank/DDBJ whole genome shotgun (WGS) entry which is preliminary data.</text>
</comment>
<feature type="compositionally biased region" description="Polar residues" evidence="1">
    <location>
        <begin position="207"/>
        <end position="221"/>
    </location>
</feature>
<dbReference type="FunFam" id="3.50.7.10:FF:000007">
    <property type="entry name" value="1-phosphatidylinositol 3-phosphate 5-kinase isoform X1"/>
    <property type="match status" value="1"/>
</dbReference>
<accession>A0AAD5CQB4</accession>
<dbReference type="GO" id="GO:0010008">
    <property type="term" value="C:endosome membrane"/>
    <property type="evidence" value="ECO:0007669"/>
    <property type="project" value="TreeGrafter"/>
</dbReference>
<evidence type="ECO:0000313" key="3">
    <source>
        <dbReference type="Proteomes" id="UP001206925"/>
    </source>
</evidence>
<dbReference type="InterPro" id="IPR002423">
    <property type="entry name" value="Cpn60/GroEL/TCP-1"/>
</dbReference>
<feature type="region of interest" description="Disordered" evidence="1">
    <location>
        <begin position="119"/>
        <end position="138"/>
    </location>
</feature>
<proteinExistence type="predicted"/>
<dbReference type="InterPro" id="IPR027409">
    <property type="entry name" value="GroEL-like_apical_dom_sf"/>
</dbReference>
<evidence type="ECO:0000313" key="2">
    <source>
        <dbReference type="EMBL" id="KAI7744890.1"/>
    </source>
</evidence>
<evidence type="ECO:0000256" key="1">
    <source>
        <dbReference type="SAM" id="MobiDB-lite"/>
    </source>
</evidence>
<name>A0AAD5CQB4_AMBAR</name>
<organism evidence="2 3">
    <name type="scientific">Ambrosia artemisiifolia</name>
    <name type="common">Common ragweed</name>
    <dbReference type="NCBI Taxonomy" id="4212"/>
    <lineage>
        <taxon>Eukaryota</taxon>
        <taxon>Viridiplantae</taxon>
        <taxon>Streptophyta</taxon>
        <taxon>Embryophyta</taxon>
        <taxon>Tracheophyta</taxon>
        <taxon>Spermatophyta</taxon>
        <taxon>Magnoliopsida</taxon>
        <taxon>eudicotyledons</taxon>
        <taxon>Gunneridae</taxon>
        <taxon>Pentapetalae</taxon>
        <taxon>asterids</taxon>
        <taxon>campanulids</taxon>
        <taxon>Asterales</taxon>
        <taxon>Asteraceae</taxon>
        <taxon>Asteroideae</taxon>
        <taxon>Heliantheae alliance</taxon>
        <taxon>Heliantheae</taxon>
        <taxon>Ambrosia</taxon>
    </lineage>
</organism>
<dbReference type="Proteomes" id="UP001206925">
    <property type="component" value="Unassembled WGS sequence"/>
</dbReference>
<dbReference type="PANTHER" id="PTHR45748:SF22">
    <property type="entry name" value="1-PHOSPHATIDYLINOSITOL-3-PHOSPHATE 5-KINASE"/>
    <property type="match status" value="1"/>
</dbReference>
<dbReference type="PANTHER" id="PTHR45748">
    <property type="entry name" value="1-PHOSPHATIDYLINOSITOL 3-PHOSPHATE 5-KINASE-RELATED"/>
    <property type="match status" value="1"/>
</dbReference>
<dbReference type="Gene3D" id="3.50.7.10">
    <property type="entry name" value="GroEL"/>
    <property type="match status" value="1"/>
</dbReference>
<dbReference type="GO" id="GO:0046854">
    <property type="term" value="P:phosphatidylinositol phosphate biosynthetic process"/>
    <property type="evidence" value="ECO:0007669"/>
    <property type="project" value="TreeGrafter"/>
</dbReference>
<reference evidence="2" key="1">
    <citation type="submission" date="2022-06" db="EMBL/GenBank/DDBJ databases">
        <title>Uncovering the hologenomic basis of an extraordinary plant invasion.</title>
        <authorList>
            <person name="Bieker V.C."/>
            <person name="Martin M.D."/>
            <person name="Gilbert T."/>
            <person name="Hodgins K."/>
            <person name="Battlay P."/>
            <person name="Petersen B."/>
            <person name="Wilson J."/>
        </authorList>
    </citation>
    <scope>NUCLEOTIDE SEQUENCE</scope>
    <source>
        <strain evidence="2">AA19_3_7</strain>
        <tissue evidence="2">Leaf</tissue>
    </source>
</reference>
<feature type="region of interest" description="Disordered" evidence="1">
    <location>
        <begin position="173"/>
        <end position="226"/>
    </location>
</feature>
<dbReference type="GO" id="GO:0005524">
    <property type="term" value="F:ATP binding"/>
    <property type="evidence" value="ECO:0007669"/>
    <property type="project" value="InterPro"/>
</dbReference>
<dbReference type="GO" id="GO:0000285">
    <property type="term" value="F:1-phosphatidylinositol-3-phosphate 5-kinase activity"/>
    <property type="evidence" value="ECO:0007669"/>
    <property type="project" value="TreeGrafter"/>
</dbReference>